<dbReference type="Pfam" id="PF00561">
    <property type="entry name" value="Abhydrolase_1"/>
    <property type="match status" value="1"/>
</dbReference>
<dbReference type="Proteomes" id="UP000216225">
    <property type="component" value="Unassembled WGS sequence"/>
</dbReference>
<evidence type="ECO:0000313" key="2">
    <source>
        <dbReference type="EMBL" id="RKJ95097.1"/>
    </source>
</evidence>
<dbReference type="PRINTS" id="PR00412">
    <property type="entry name" value="EPOXHYDRLASE"/>
</dbReference>
<dbReference type="RefSeq" id="WP_094437608.1">
    <property type="nucleotide sequence ID" value="NZ_NKDB02000004.1"/>
</dbReference>
<reference evidence="2 3" key="1">
    <citation type="submission" date="2018-09" db="EMBL/GenBank/DDBJ databases">
        <title>Genome comparison of Alicycliphilus sp. BQ1, a polyurethanolytic bacterium, with its closest phylogenetic relatives Alicycliphilus denitrificans BC and K601, unable to attack polyurethane.</title>
        <authorList>
            <person name="Loza-Tavera H."/>
            <person name="Lozano L."/>
            <person name="Cevallos M."/>
            <person name="Maya-Lucas O."/>
            <person name="Garcia-Mena J."/>
            <person name="Hernandez J."/>
        </authorList>
    </citation>
    <scope>NUCLEOTIDE SEQUENCE [LARGE SCALE GENOMIC DNA]</scope>
    <source>
        <strain evidence="2 3">BQ1</strain>
    </source>
</reference>
<gene>
    <name evidence="2" type="ORF">CE154_018480</name>
</gene>
<organism evidence="2 3">
    <name type="scientific">Alicycliphilus denitrificans</name>
    <dbReference type="NCBI Taxonomy" id="179636"/>
    <lineage>
        <taxon>Bacteria</taxon>
        <taxon>Pseudomonadati</taxon>
        <taxon>Pseudomonadota</taxon>
        <taxon>Betaproteobacteria</taxon>
        <taxon>Burkholderiales</taxon>
        <taxon>Comamonadaceae</taxon>
        <taxon>Alicycliphilus</taxon>
    </lineage>
</organism>
<dbReference type="InterPro" id="IPR050228">
    <property type="entry name" value="Carboxylesterase_BioH"/>
</dbReference>
<feature type="domain" description="AB hydrolase-1" evidence="1">
    <location>
        <begin position="36"/>
        <end position="269"/>
    </location>
</feature>
<dbReference type="InterPro" id="IPR029058">
    <property type="entry name" value="AB_hydrolase_fold"/>
</dbReference>
<accession>A0A420K8V8</accession>
<keyword evidence="2" id="KW-0378">Hydrolase</keyword>
<evidence type="ECO:0000259" key="1">
    <source>
        <dbReference type="Pfam" id="PF00561"/>
    </source>
</evidence>
<sequence>MTTRKPLPGTPSPMHTWMGAHGNLLCGDSWGDPSAPPVLLLHGGGQTRHSWRRTALSLARAGFHAVSFDARGHGDSDWVEDCGYGEAAMAEDLACVVRALGGARPVLIGASMGGITSLAAVGSGVVDAAALILADVAHVSSTDGAGRVHAFMQRHAQGFASLEEAADAVAEYRGGHRRRGSLAGLGKNLRRGADGRLYWHWDPHFLEGRSEDWAARTERLTRCVRQVKVPTLLVRGAQSDVVTPEAVREFLALCPHASHVDVVDAGHMLTGDDNDVFGQVAIGFIRQKT</sequence>
<dbReference type="GO" id="GO:0016787">
    <property type="term" value="F:hydrolase activity"/>
    <property type="evidence" value="ECO:0007669"/>
    <property type="project" value="UniProtKB-KW"/>
</dbReference>
<dbReference type="PANTHER" id="PTHR43194:SF2">
    <property type="entry name" value="PEROXISOMAL MEMBRANE PROTEIN LPX1"/>
    <property type="match status" value="1"/>
</dbReference>
<dbReference type="Gene3D" id="3.40.50.1820">
    <property type="entry name" value="alpha/beta hydrolase"/>
    <property type="match status" value="1"/>
</dbReference>
<evidence type="ECO:0000313" key="3">
    <source>
        <dbReference type="Proteomes" id="UP000216225"/>
    </source>
</evidence>
<proteinExistence type="predicted"/>
<comment type="caution">
    <text evidence="2">The sequence shown here is derived from an EMBL/GenBank/DDBJ whole genome shotgun (WGS) entry which is preliminary data.</text>
</comment>
<dbReference type="InterPro" id="IPR000073">
    <property type="entry name" value="AB_hydrolase_1"/>
</dbReference>
<protein>
    <submittedName>
        <fullName evidence="2">Alpha/beta hydrolase</fullName>
    </submittedName>
</protein>
<dbReference type="EMBL" id="NKDB02000004">
    <property type="protein sequence ID" value="RKJ95097.1"/>
    <property type="molecule type" value="Genomic_DNA"/>
</dbReference>
<dbReference type="PANTHER" id="PTHR43194">
    <property type="entry name" value="HYDROLASE ALPHA/BETA FOLD FAMILY"/>
    <property type="match status" value="1"/>
</dbReference>
<name>A0A420K8V8_9BURK</name>
<dbReference type="AlphaFoldDB" id="A0A420K8V8"/>
<dbReference type="InterPro" id="IPR000639">
    <property type="entry name" value="Epox_hydrolase-like"/>
</dbReference>
<dbReference type="PRINTS" id="PR00111">
    <property type="entry name" value="ABHYDROLASE"/>
</dbReference>
<dbReference type="SUPFAM" id="SSF53474">
    <property type="entry name" value="alpha/beta-Hydrolases"/>
    <property type="match status" value="1"/>
</dbReference>